<dbReference type="InterPro" id="IPR000394">
    <property type="entry name" value="RNA_pol_sigma_54"/>
</dbReference>
<keyword evidence="4" id="KW-0548">Nucleotidyltransferase</keyword>
<keyword evidence="2 12" id="KW-0240">DNA-directed RNA polymerase</keyword>
<evidence type="ECO:0000256" key="7">
    <source>
        <dbReference type="ARBA" id="ARBA00023125"/>
    </source>
</evidence>
<evidence type="ECO:0000313" key="12">
    <source>
        <dbReference type="EMBL" id="KNB70061.1"/>
    </source>
</evidence>
<dbReference type="GO" id="GO:0006352">
    <property type="term" value="P:DNA-templated transcription initiation"/>
    <property type="evidence" value="ECO:0007669"/>
    <property type="project" value="InterPro"/>
</dbReference>
<reference evidence="12" key="2">
    <citation type="submission" date="2015-07" db="EMBL/GenBank/DDBJ databases">
        <title>MeaNS - Measles Nucleotide Surveillance Program.</title>
        <authorList>
            <person name="Tran T."/>
            <person name="Druce J."/>
        </authorList>
    </citation>
    <scope>NUCLEOTIDE SEQUENCE</scope>
    <source>
        <strain evidence="12">DSM 9887</strain>
    </source>
</reference>
<keyword evidence="14" id="KW-1185">Reference proteome</keyword>
<dbReference type="Proteomes" id="UP000319578">
    <property type="component" value="Unassembled WGS sequence"/>
</dbReference>
<evidence type="ECO:0000259" key="9">
    <source>
        <dbReference type="Pfam" id="PF04552"/>
    </source>
</evidence>
<dbReference type="InterPro" id="IPR007046">
    <property type="entry name" value="RNA_pol_sigma_54_core-bd"/>
</dbReference>
<name>A0A0K9YN17_9BACL</name>
<dbReference type="GO" id="GO:0003677">
    <property type="term" value="F:DNA binding"/>
    <property type="evidence" value="ECO:0007669"/>
    <property type="project" value="UniProtKB-KW"/>
</dbReference>
<evidence type="ECO:0000256" key="3">
    <source>
        <dbReference type="ARBA" id="ARBA00022679"/>
    </source>
</evidence>
<dbReference type="PROSITE" id="PS50044">
    <property type="entry name" value="SIGMA54_3"/>
    <property type="match status" value="1"/>
</dbReference>
<evidence type="ECO:0000256" key="1">
    <source>
        <dbReference type="ARBA" id="ARBA00008798"/>
    </source>
</evidence>
<dbReference type="NCBIfam" id="TIGR02395">
    <property type="entry name" value="rpoN_sigma"/>
    <property type="match status" value="1"/>
</dbReference>
<dbReference type="Gene3D" id="1.10.10.1330">
    <property type="entry name" value="RNA polymerase sigma-54 factor, core-binding domain"/>
    <property type="match status" value="1"/>
</dbReference>
<evidence type="ECO:0000256" key="2">
    <source>
        <dbReference type="ARBA" id="ARBA00022478"/>
    </source>
</evidence>
<keyword evidence="8" id="KW-0804">Transcription</keyword>
<dbReference type="InterPro" id="IPR038709">
    <property type="entry name" value="RpoN_core-bd_sf"/>
</dbReference>
<dbReference type="PRINTS" id="PR00045">
    <property type="entry name" value="SIGMA54FCT"/>
</dbReference>
<feature type="domain" description="RNA polymerase sigma factor 54 core-binding" evidence="10">
    <location>
        <begin position="99"/>
        <end position="283"/>
    </location>
</feature>
<gene>
    <name evidence="12" type="ORF">ADS79_30060</name>
    <name evidence="11" type="ORF">BRE01_63860</name>
</gene>
<dbReference type="EMBL" id="BJON01000033">
    <property type="protein sequence ID" value="GED72684.1"/>
    <property type="molecule type" value="Genomic_DNA"/>
</dbReference>
<evidence type="ECO:0000313" key="14">
    <source>
        <dbReference type="Proteomes" id="UP000319578"/>
    </source>
</evidence>
<organism evidence="12 13">
    <name type="scientific">Brevibacillus reuszeri</name>
    <dbReference type="NCBI Taxonomy" id="54915"/>
    <lineage>
        <taxon>Bacteria</taxon>
        <taxon>Bacillati</taxon>
        <taxon>Bacillota</taxon>
        <taxon>Bacilli</taxon>
        <taxon>Bacillales</taxon>
        <taxon>Paenibacillaceae</taxon>
        <taxon>Brevibacillus</taxon>
    </lineage>
</organism>
<evidence type="ECO:0000256" key="6">
    <source>
        <dbReference type="ARBA" id="ARBA00023082"/>
    </source>
</evidence>
<dbReference type="RefSeq" id="WP_049742106.1">
    <property type="nucleotide sequence ID" value="NZ_BJON01000033.1"/>
</dbReference>
<dbReference type="EMBL" id="LGIQ01000011">
    <property type="protein sequence ID" value="KNB70061.1"/>
    <property type="molecule type" value="Genomic_DNA"/>
</dbReference>
<dbReference type="PATRIC" id="fig|54915.3.peg.5238"/>
<reference evidence="13" key="1">
    <citation type="submission" date="2015-07" db="EMBL/GenBank/DDBJ databases">
        <title>Genome sequencing project for genomic taxonomy and phylogenomics of Bacillus-like bacteria.</title>
        <authorList>
            <person name="Liu B."/>
            <person name="Wang J."/>
            <person name="Zhu Y."/>
            <person name="Liu G."/>
            <person name="Chen Q."/>
            <person name="Chen Z."/>
            <person name="Lan J."/>
            <person name="Che J."/>
            <person name="Ge C."/>
            <person name="Shi H."/>
            <person name="Pan Z."/>
            <person name="Liu X."/>
        </authorList>
    </citation>
    <scope>NUCLEOTIDE SEQUENCE [LARGE SCALE GENOMIC DNA]</scope>
    <source>
        <strain evidence="13">DSM 9887</strain>
    </source>
</reference>
<comment type="similarity">
    <text evidence="1">Belongs to the sigma-54 factor family.</text>
</comment>
<dbReference type="STRING" id="54915.ADS79_30060"/>
<comment type="caution">
    <text evidence="12">The sequence shown here is derived from an EMBL/GenBank/DDBJ whole genome shotgun (WGS) entry which is preliminary data.</text>
</comment>
<evidence type="ECO:0000256" key="4">
    <source>
        <dbReference type="ARBA" id="ARBA00022695"/>
    </source>
</evidence>
<dbReference type="GO" id="GO:0001216">
    <property type="term" value="F:DNA-binding transcription activator activity"/>
    <property type="evidence" value="ECO:0007669"/>
    <property type="project" value="InterPro"/>
</dbReference>
<dbReference type="Pfam" id="PF04963">
    <property type="entry name" value="Sigma54_CBD"/>
    <property type="match status" value="1"/>
</dbReference>
<dbReference type="PIRSF" id="PIRSF000774">
    <property type="entry name" value="RpoN"/>
    <property type="match status" value="1"/>
</dbReference>
<dbReference type="Pfam" id="PF00309">
    <property type="entry name" value="Sigma54_AID"/>
    <property type="match status" value="1"/>
</dbReference>
<feature type="domain" description="RNA polymerase sigma factor 54 DNA-binding" evidence="9">
    <location>
        <begin position="298"/>
        <end position="456"/>
    </location>
</feature>
<dbReference type="GO" id="GO:0016987">
    <property type="term" value="F:sigma factor activity"/>
    <property type="evidence" value="ECO:0007669"/>
    <property type="project" value="UniProtKB-KW"/>
</dbReference>
<evidence type="ECO:0000256" key="8">
    <source>
        <dbReference type="ARBA" id="ARBA00023163"/>
    </source>
</evidence>
<evidence type="ECO:0000313" key="11">
    <source>
        <dbReference type="EMBL" id="GED72684.1"/>
    </source>
</evidence>
<proteinExistence type="inferred from homology"/>
<reference evidence="11 14" key="3">
    <citation type="submission" date="2019-06" db="EMBL/GenBank/DDBJ databases">
        <title>Whole genome shotgun sequence of Brevibacillus reuszeri NBRC 15719.</title>
        <authorList>
            <person name="Hosoyama A."/>
            <person name="Uohara A."/>
            <person name="Ohji S."/>
            <person name="Ichikawa N."/>
        </authorList>
    </citation>
    <scope>NUCLEOTIDE SEQUENCE [LARGE SCALE GENOMIC DNA]</scope>
    <source>
        <strain evidence="11 14">NBRC 15719</strain>
    </source>
</reference>
<protein>
    <submittedName>
        <fullName evidence="12">DNA-directed RNA polymerase subunit sigma</fullName>
    </submittedName>
    <submittedName>
        <fullName evidence="11">RNA polymerase sigma-54 factor</fullName>
    </submittedName>
</protein>
<dbReference type="PANTHER" id="PTHR32248">
    <property type="entry name" value="RNA POLYMERASE SIGMA-54 FACTOR"/>
    <property type="match status" value="1"/>
</dbReference>
<keyword evidence="7" id="KW-0238">DNA-binding</keyword>
<keyword evidence="6" id="KW-0731">Sigma factor</keyword>
<dbReference type="Proteomes" id="UP000036834">
    <property type="component" value="Unassembled WGS sequence"/>
</dbReference>
<dbReference type="AlphaFoldDB" id="A0A0K9YN17"/>
<dbReference type="Gene3D" id="1.10.10.60">
    <property type="entry name" value="Homeodomain-like"/>
    <property type="match status" value="1"/>
</dbReference>
<dbReference type="OrthoDB" id="9814402at2"/>
<dbReference type="InterPro" id="IPR007634">
    <property type="entry name" value="RNA_pol_sigma_54_DNA-bd"/>
</dbReference>
<dbReference type="Pfam" id="PF04552">
    <property type="entry name" value="Sigma54_DBD"/>
    <property type="match status" value="1"/>
</dbReference>
<dbReference type="GO" id="GO:0016779">
    <property type="term" value="F:nucleotidyltransferase activity"/>
    <property type="evidence" value="ECO:0007669"/>
    <property type="project" value="UniProtKB-KW"/>
</dbReference>
<evidence type="ECO:0000313" key="13">
    <source>
        <dbReference type="Proteomes" id="UP000036834"/>
    </source>
</evidence>
<dbReference type="PANTHER" id="PTHR32248:SF4">
    <property type="entry name" value="RNA POLYMERASE SIGMA-54 FACTOR"/>
    <property type="match status" value="1"/>
</dbReference>
<sequence>MNMGLGLYQEQTLKLVMTPELRQAITILQYSAVDLISYLQEQANENPVFDLEAAGEVASTKTEKPAPEIDWKEIVGNRASGEYSVAKNESTYNPLDYVQQGSDSLYEHLERQLGYVKGFTPLQKQIALFLIGNLDEKGYLEITLEEASTTLGAEFLEIEDVLSVLQHFDPVGVAARSLEECLLLQLEHLALDDEKITQVVRYHLQDLADKRYQRIADKVGCTPQDVQTMADLVRTLNPRPGAAFSQSETRYVIPDVTVEKVGTEYVVLVNDVATPRLKINHFYEKMLNQQKSQEEAKQFIHEKLNAAMWLAKSLEQRRMTLMRVTQAIVEMQQDFFDRGVHYLKPMTQKEIAEQVSLHESTISRATSNKYVQTPRGIFELKYFFTSALSTSSGAATSSESVKRRIKALIEQEDRKSPLSDQKLGEMLLEEGIEISRRTVAKYREEMLIPSSAKRKRY</sequence>
<dbReference type="GO" id="GO:0000428">
    <property type="term" value="C:DNA-directed RNA polymerase complex"/>
    <property type="evidence" value="ECO:0007669"/>
    <property type="project" value="UniProtKB-KW"/>
</dbReference>
<accession>A0A0K9YN17</accession>
<evidence type="ECO:0000259" key="10">
    <source>
        <dbReference type="Pfam" id="PF04963"/>
    </source>
</evidence>
<keyword evidence="3" id="KW-0808">Transferase</keyword>
<keyword evidence="5" id="KW-0805">Transcription regulation</keyword>
<evidence type="ECO:0000256" key="5">
    <source>
        <dbReference type="ARBA" id="ARBA00023015"/>
    </source>
</evidence>
<dbReference type="PROSITE" id="PS00718">
    <property type="entry name" value="SIGMA54_2"/>
    <property type="match status" value="1"/>
</dbReference>